<protein>
    <submittedName>
        <fullName evidence="7">TetR family transcriptional regulator C-terminal domain-containing protein</fullName>
    </submittedName>
</protein>
<dbReference type="Pfam" id="PF13977">
    <property type="entry name" value="TetR_C_6"/>
    <property type="match status" value="1"/>
</dbReference>
<dbReference type="PRINTS" id="PR00455">
    <property type="entry name" value="HTHTETR"/>
</dbReference>
<dbReference type="EMBL" id="BAAALT010000275">
    <property type="protein sequence ID" value="GAA1832744.1"/>
    <property type="molecule type" value="Genomic_DNA"/>
</dbReference>
<keyword evidence="3 5" id="KW-0238">DNA-binding</keyword>
<feature type="DNA-binding region" description="H-T-H motif" evidence="5">
    <location>
        <begin position="40"/>
        <end position="59"/>
    </location>
</feature>
<name>A0ABP4Z0P4_9ACTN</name>
<dbReference type="Pfam" id="PF00440">
    <property type="entry name" value="TetR_N"/>
    <property type="match status" value="1"/>
</dbReference>
<organism evidence="7 8">
    <name type="scientific">Luedemannella flava</name>
    <dbReference type="NCBI Taxonomy" id="349316"/>
    <lineage>
        <taxon>Bacteria</taxon>
        <taxon>Bacillati</taxon>
        <taxon>Actinomycetota</taxon>
        <taxon>Actinomycetes</taxon>
        <taxon>Micromonosporales</taxon>
        <taxon>Micromonosporaceae</taxon>
        <taxon>Luedemannella</taxon>
    </lineage>
</organism>
<comment type="caution">
    <text evidence="7">The sequence shown here is derived from an EMBL/GenBank/DDBJ whole genome shotgun (WGS) entry which is preliminary data.</text>
</comment>
<accession>A0ABP4Z0P4</accession>
<feature type="domain" description="HTH tetR-type" evidence="6">
    <location>
        <begin position="17"/>
        <end position="77"/>
    </location>
</feature>
<keyword evidence="4" id="KW-0804">Transcription</keyword>
<evidence type="ECO:0000256" key="2">
    <source>
        <dbReference type="ARBA" id="ARBA00023015"/>
    </source>
</evidence>
<evidence type="ECO:0000259" key="6">
    <source>
        <dbReference type="PROSITE" id="PS50977"/>
    </source>
</evidence>
<reference evidence="8" key="1">
    <citation type="journal article" date="2019" name="Int. J. Syst. Evol. Microbiol.">
        <title>The Global Catalogue of Microorganisms (GCM) 10K type strain sequencing project: providing services to taxonomists for standard genome sequencing and annotation.</title>
        <authorList>
            <consortium name="The Broad Institute Genomics Platform"/>
            <consortium name="The Broad Institute Genome Sequencing Center for Infectious Disease"/>
            <person name="Wu L."/>
            <person name="Ma J."/>
        </authorList>
    </citation>
    <scope>NUCLEOTIDE SEQUENCE [LARGE SCALE GENOMIC DNA]</scope>
    <source>
        <strain evidence="8">JCM 13250</strain>
    </source>
</reference>
<keyword evidence="2" id="KW-0805">Transcription regulation</keyword>
<dbReference type="RefSeq" id="WP_344139383.1">
    <property type="nucleotide sequence ID" value="NZ_BAAALT010000275.1"/>
</dbReference>
<gene>
    <name evidence="7" type="ORF">GCM10009682_59030</name>
</gene>
<evidence type="ECO:0000313" key="8">
    <source>
        <dbReference type="Proteomes" id="UP001500218"/>
    </source>
</evidence>
<dbReference type="InterPro" id="IPR036271">
    <property type="entry name" value="Tet_transcr_reg_TetR-rel_C_sf"/>
</dbReference>
<dbReference type="PANTHER" id="PTHR30055">
    <property type="entry name" value="HTH-TYPE TRANSCRIPTIONAL REGULATOR RUTR"/>
    <property type="match status" value="1"/>
</dbReference>
<dbReference type="SUPFAM" id="SSF48498">
    <property type="entry name" value="Tetracyclin repressor-like, C-terminal domain"/>
    <property type="match status" value="1"/>
</dbReference>
<sequence length="213" mass="23574">MLKDPDAPNNPRAHLADRRRAELLRAARKVVVERGIASTRVADIAKETRVSGGLIHYHFATKDDLMVAMLRATSDIERAQLDEIVGSPGTALHRLDRVIRQYIPGEGTDQSWMLWIEAWAAGLRTPALRVILEELELAWIHAVERVIREGVEQGEFTCVDPAAAAERVDAMLDGLIVRLTLHPDAVTHARVLEHVRVATAREIGLDPADLANA</sequence>
<dbReference type="InterPro" id="IPR050109">
    <property type="entry name" value="HTH-type_TetR-like_transc_reg"/>
</dbReference>
<evidence type="ECO:0000313" key="7">
    <source>
        <dbReference type="EMBL" id="GAA1832744.1"/>
    </source>
</evidence>
<dbReference type="PANTHER" id="PTHR30055:SF200">
    <property type="entry name" value="HTH-TYPE TRANSCRIPTIONAL REPRESSOR BDCR"/>
    <property type="match status" value="1"/>
</dbReference>
<evidence type="ECO:0000256" key="4">
    <source>
        <dbReference type="ARBA" id="ARBA00023163"/>
    </source>
</evidence>
<evidence type="ECO:0000256" key="5">
    <source>
        <dbReference type="PROSITE-ProRule" id="PRU00335"/>
    </source>
</evidence>
<dbReference type="InterPro" id="IPR039538">
    <property type="entry name" value="BetI_C"/>
</dbReference>
<keyword evidence="1" id="KW-0678">Repressor</keyword>
<dbReference type="InterPro" id="IPR009057">
    <property type="entry name" value="Homeodomain-like_sf"/>
</dbReference>
<dbReference type="Gene3D" id="1.10.357.10">
    <property type="entry name" value="Tetracycline Repressor, domain 2"/>
    <property type="match status" value="1"/>
</dbReference>
<evidence type="ECO:0000256" key="3">
    <source>
        <dbReference type="ARBA" id="ARBA00023125"/>
    </source>
</evidence>
<dbReference type="SUPFAM" id="SSF46689">
    <property type="entry name" value="Homeodomain-like"/>
    <property type="match status" value="1"/>
</dbReference>
<dbReference type="PROSITE" id="PS50977">
    <property type="entry name" value="HTH_TETR_2"/>
    <property type="match status" value="1"/>
</dbReference>
<keyword evidence="8" id="KW-1185">Reference proteome</keyword>
<dbReference type="InterPro" id="IPR001647">
    <property type="entry name" value="HTH_TetR"/>
</dbReference>
<evidence type="ECO:0000256" key="1">
    <source>
        <dbReference type="ARBA" id="ARBA00022491"/>
    </source>
</evidence>
<proteinExistence type="predicted"/>
<dbReference type="Proteomes" id="UP001500218">
    <property type="component" value="Unassembled WGS sequence"/>
</dbReference>